<dbReference type="PANTHER" id="PTHR12526:SF630">
    <property type="entry name" value="GLYCOSYLTRANSFERASE"/>
    <property type="match status" value="1"/>
</dbReference>
<dbReference type="SUPFAM" id="SSF53756">
    <property type="entry name" value="UDP-Glycosyltransferase/glycogen phosphorylase"/>
    <property type="match status" value="1"/>
</dbReference>
<keyword evidence="2" id="KW-0808">Transferase</keyword>
<evidence type="ECO:0000313" key="3">
    <source>
        <dbReference type="Proteomes" id="UP000034753"/>
    </source>
</evidence>
<evidence type="ECO:0000259" key="1">
    <source>
        <dbReference type="Pfam" id="PF00534"/>
    </source>
</evidence>
<dbReference type="EMBL" id="LCBN01000001">
    <property type="protein sequence ID" value="KKS14405.1"/>
    <property type="molecule type" value="Genomic_DNA"/>
</dbReference>
<dbReference type="GO" id="GO:0016757">
    <property type="term" value="F:glycosyltransferase activity"/>
    <property type="evidence" value="ECO:0007669"/>
    <property type="project" value="InterPro"/>
</dbReference>
<comment type="caution">
    <text evidence="2">The sequence shown here is derived from an EMBL/GenBank/DDBJ whole genome shotgun (WGS) entry which is preliminary data.</text>
</comment>
<feature type="domain" description="Glycosyl transferase family 1" evidence="1">
    <location>
        <begin position="1"/>
        <end position="145"/>
    </location>
</feature>
<proteinExistence type="predicted"/>
<gene>
    <name evidence="2" type="ORF">UU67_C0001G0001</name>
</gene>
<evidence type="ECO:0000313" key="2">
    <source>
        <dbReference type="EMBL" id="KKS14405.1"/>
    </source>
</evidence>
<dbReference type="Pfam" id="PF00534">
    <property type="entry name" value="Glycos_transf_1"/>
    <property type="match status" value="1"/>
</dbReference>
<dbReference type="InterPro" id="IPR001296">
    <property type="entry name" value="Glyco_trans_1"/>
</dbReference>
<dbReference type="AlphaFoldDB" id="A0A0G0WNN5"/>
<name>A0A0G0WNN5_9BACT</name>
<reference evidence="2 3" key="1">
    <citation type="journal article" date="2015" name="Nature">
        <title>rRNA introns, odd ribosomes, and small enigmatic genomes across a large radiation of phyla.</title>
        <authorList>
            <person name="Brown C.T."/>
            <person name="Hug L.A."/>
            <person name="Thomas B.C."/>
            <person name="Sharon I."/>
            <person name="Castelle C.J."/>
            <person name="Singh A."/>
            <person name="Wilkins M.J."/>
            <person name="Williams K.H."/>
            <person name="Banfield J.F."/>
        </authorList>
    </citation>
    <scope>NUCLEOTIDE SEQUENCE [LARGE SCALE GENOMIC DNA]</scope>
</reference>
<sequence>RLVPWKGFKMLIKLMPRLLQINPFFRLVILGSGPDGKTLQAMINNLRLEKKVYLLPVPRAEIPLYLKAASIYVLNTGYEGFSHQILEAMLSRVPVITTRAGGNPEVIRQGENGFMVNYNDEFNLVEAIKTVWQGEELRERFVANGLITVEHFSLEKMFNETMAVLN</sequence>
<protein>
    <submittedName>
        <fullName evidence="2">Glycosyl transferase group 1</fullName>
    </submittedName>
</protein>
<organism evidence="2 3">
    <name type="scientific">Candidatus Daviesbacteria bacterium GW2011_GWB1_41_5</name>
    <dbReference type="NCBI Taxonomy" id="1618429"/>
    <lineage>
        <taxon>Bacteria</taxon>
        <taxon>Candidatus Daviesiibacteriota</taxon>
    </lineage>
</organism>
<accession>A0A0G0WNN5</accession>
<dbReference type="Proteomes" id="UP000034753">
    <property type="component" value="Unassembled WGS sequence"/>
</dbReference>
<dbReference type="Gene3D" id="3.40.50.2000">
    <property type="entry name" value="Glycogen Phosphorylase B"/>
    <property type="match status" value="2"/>
</dbReference>
<dbReference type="PANTHER" id="PTHR12526">
    <property type="entry name" value="GLYCOSYLTRANSFERASE"/>
    <property type="match status" value="1"/>
</dbReference>
<dbReference type="CDD" id="cd03801">
    <property type="entry name" value="GT4_PimA-like"/>
    <property type="match status" value="1"/>
</dbReference>
<feature type="non-terminal residue" evidence="2">
    <location>
        <position position="1"/>
    </location>
</feature>